<gene>
    <name evidence="10" type="ORF">M0R45_037965</name>
</gene>
<evidence type="ECO:0000256" key="1">
    <source>
        <dbReference type="ARBA" id="ARBA00001974"/>
    </source>
</evidence>
<evidence type="ECO:0000256" key="2">
    <source>
        <dbReference type="ARBA" id="ARBA00010790"/>
    </source>
</evidence>
<dbReference type="InterPro" id="IPR036188">
    <property type="entry name" value="FAD/NAD-bd_sf"/>
</dbReference>
<keyword evidence="5 6" id="KW-0274">FAD</keyword>
<feature type="binding site" evidence="6">
    <location>
        <begin position="517"/>
        <end position="518"/>
    </location>
    <ligand>
        <name>FAD</name>
        <dbReference type="ChEBI" id="CHEBI:57692"/>
    </ligand>
</feature>
<evidence type="ECO:0000256" key="7">
    <source>
        <dbReference type="PIRSR" id="PIRSR000137-3"/>
    </source>
</evidence>
<dbReference type="InterPro" id="IPR051871">
    <property type="entry name" value="GMC_Oxidoreductase-Related"/>
</dbReference>
<sequence>MDFRWWRRSFFGAFLSWVFFFLRFSCSDKACAAPEYTFVKEATSAPPVIFYDYIIIGGGTAGCPLAATLSHGGATVLVLERGGSPYTNPNITNIGNFASVLLDRSPTSPAQPFTSEDGVYNARARILGGGSAVNAGFYTRASTHYIKKVGWNQKMVKQAYEWVEQVVAFQPPLMEWESAFRDGLLEVGVLPNNGFTYDHLYGTKIGGTIFDKEGHRHTAADLLQYANPRKITVYLHAIVHKILFRHIPGTARPQAYGVIYKDAYGVRHLAYLKRNSKNEIILTAGAIGSPQLLMLSGIGPGYHLRTHGIQVVVNQPLVGQGMADNPMNVLLIPSPLPVEVSLVQVVGITKFNTFIEGASGLSFVYPLARRLAKRFRLFLNQSDYEPFKVPPEDMARAVDTVNAVVNRTLRAGIILEKITGPASTGHLELRNLNPDDTPFVTFNYFKEPEDLRKCIEGMRTVISVVNSKAFSKFRYKNMPIEALINLMLTLPINNRPRHATAAISLEQFCIDTVMSIWHYHGGCQVGRVVDKEYRVLGVDSLRVVDGSTFYRTPGTNPQATVMMLGRYVGKRILQERYLSRRSKHKN</sequence>
<keyword evidence="3" id="KW-0285">Flavoprotein</keyword>
<dbReference type="Gene3D" id="3.50.50.60">
    <property type="entry name" value="FAD/NAD(P)-binding domain"/>
    <property type="match status" value="1"/>
</dbReference>
<keyword evidence="4 8" id="KW-0732">Signal</keyword>
<comment type="caution">
    <text evidence="10">The sequence shown here is derived from an EMBL/GenBank/DDBJ whole genome shotgun (WGS) entry which is preliminary data.</text>
</comment>
<dbReference type="Proteomes" id="UP001457282">
    <property type="component" value="Unassembled WGS sequence"/>
</dbReference>
<dbReference type="PANTHER" id="PTHR45968:SF31">
    <property type="entry name" value="GLUCOSE-METHANOL-CHOLINE (GMC) OXIDOREDUCTASE FAMILY PROTEIN"/>
    <property type="match status" value="1"/>
</dbReference>
<dbReference type="Gene3D" id="3.30.410.40">
    <property type="match status" value="1"/>
</dbReference>
<dbReference type="InterPro" id="IPR000172">
    <property type="entry name" value="GMC_OxRdtase_N"/>
</dbReference>
<keyword evidence="11" id="KW-1185">Reference proteome</keyword>
<evidence type="ECO:0000256" key="8">
    <source>
        <dbReference type="SAM" id="SignalP"/>
    </source>
</evidence>
<evidence type="ECO:0000259" key="9">
    <source>
        <dbReference type="PROSITE" id="PS00624"/>
    </source>
</evidence>
<comment type="similarity">
    <text evidence="2">Belongs to the GMC oxidoreductase family.</text>
</comment>
<evidence type="ECO:0000313" key="10">
    <source>
        <dbReference type="EMBL" id="KAK9914174.1"/>
    </source>
</evidence>
<dbReference type="Pfam" id="PF05199">
    <property type="entry name" value="GMC_oxred_C"/>
    <property type="match status" value="1"/>
</dbReference>
<dbReference type="AlphaFoldDB" id="A0AAW1W3L7"/>
<protein>
    <recommendedName>
        <fullName evidence="9">Glucose-methanol-choline oxidoreductase N-terminal domain-containing protein</fullName>
    </recommendedName>
</protein>
<dbReference type="PIRSF" id="PIRSF000137">
    <property type="entry name" value="Alcohol_oxidase"/>
    <property type="match status" value="1"/>
</dbReference>
<dbReference type="SUPFAM" id="SSF54373">
    <property type="entry name" value="FAD-linked reductases, C-terminal domain"/>
    <property type="match status" value="1"/>
</dbReference>
<dbReference type="InterPro" id="IPR007867">
    <property type="entry name" value="GMC_OxRtase_C"/>
</dbReference>
<dbReference type="InterPro" id="IPR012132">
    <property type="entry name" value="GMC_OxRdtase"/>
</dbReference>
<dbReference type="PROSITE" id="PS00624">
    <property type="entry name" value="GMC_OXRED_2"/>
    <property type="match status" value="1"/>
</dbReference>
<feature type="domain" description="Glucose-methanol-choline oxidoreductase N-terminal" evidence="9">
    <location>
        <begin position="285"/>
        <end position="299"/>
    </location>
</feature>
<feature type="binding site" evidence="6">
    <location>
        <position position="239"/>
    </location>
    <ligand>
        <name>FAD</name>
        <dbReference type="ChEBI" id="CHEBI:57692"/>
    </ligand>
</feature>
<feature type="chain" id="PRO_5043463828" description="Glucose-methanol-choline oxidoreductase N-terminal domain-containing protein" evidence="8">
    <location>
        <begin position="33"/>
        <end position="586"/>
    </location>
</feature>
<dbReference type="EMBL" id="JBEDUW010000007">
    <property type="protein sequence ID" value="KAK9914174.1"/>
    <property type="molecule type" value="Genomic_DNA"/>
</dbReference>
<feature type="signal peptide" evidence="8">
    <location>
        <begin position="1"/>
        <end position="32"/>
    </location>
</feature>
<name>A0AAW1W3L7_RUBAR</name>
<dbReference type="SUPFAM" id="SSF51905">
    <property type="entry name" value="FAD/NAD(P)-binding domain"/>
    <property type="match status" value="1"/>
</dbReference>
<feature type="disulfide bond" evidence="7">
    <location>
        <begin position="454"/>
        <end position="509"/>
    </location>
</feature>
<evidence type="ECO:0000256" key="4">
    <source>
        <dbReference type="ARBA" id="ARBA00022729"/>
    </source>
</evidence>
<feature type="binding site" evidence="6">
    <location>
        <position position="546"/>
    </location>
    <ligand>
        <name>FAD</name>
        <dbReference type="ChEBI" id="CHEBI:57692"/>
    </ligand>
</feature>
<organism evidence="10 11">
    <name type="scientific">Rubus argutus</name>
    <name type="common">Southern blackberry</name>
    <dbReference type="NCBI Taxonomy" id="59490"/>
    <lineage>
        <taxon>Eukaryota</taxon>
        <taxon>Viridiplantae</taxon>
        <taxon>Streptophyta</taxon>
        <taxon>Embryophyta</taxon>
        <taxon>Tracheophyta</taxon>
        <taxon>Spermatophyta</taxon>
        <taxon>Magnoliopsida</taxon>
        <taxon>eudicotyledons</taxon>
        <taxon>Gunneridae</taxon>
        <taxon>Pentapetalae</taxon>
        <taxon>rosids</taxon>
        <taxon>fabids</taxon>
        <taxon>Rosales</taxon>
        <taxon>Rosaceae</taxon>
        <taxon>Rosoideae</taxon>
        <taxon>Rosoideae incertae sedis</taxon>
        <taxon>Rubus</taxon>
    </lineage>
</organism>
<dbReference type="GO" id="GO:0016614">
    <property type="term" value="F:oxidoreductase activity, acting on CH-OH group of donors"/>
    <property type="evidence" value="ECO:0007669"/>
    <property type="project" value="InterPro"/>
</dbReference>
<dbReference type="Pfam" id="PF00732">
    <property type="entry name" value="GMC_oxred_N"/>
    <property type="match status" value="1"/>
</dbReference>
<feature type="binding site" evidence="6">
    <location>
        <begin position="557"/>
        <end position="558"/>
    </location>
    <ligand>
        <name>FAD</name>
        <dbReference type="ChEBI" id="CHEBI:57692"/>
    </ligand>
</feature>
<evidence type="ECO:0000256" key="3">
    <source>
        <dbReference type="ARBA" id="ARBA00022630"/>
    </source>
</evidence>
<dbReference type="GO" id="GO:0050660">
    <property type="term" value="F:flavin adenine dinucleotide binding"/>
    <property type="evidence" value="ECO:0007669"/>
    <property type="project" value="InterPro"/>
</dbReference>
<reference evidence="10 11" key="1">
    <citation type="journal article" date="2023" name="G3 (Bethesda)">
        <title>A chromosome-length genome assembly and annotation of blackberry (Rubus argutus, cv. 'Hillquist').</title>
        <authorList>
            <person name="Bruna T."/>
            <person name="Aryal R."/>
            <person name="Dudchenko O."/>
            <person name="Sargent D.J."/>
            <person name="Mead D."/>
            <person name="Buti M."/>
            <person name="Cavallini A."/>
            <person name="Hytonen T."/>
            <person name="Andres J."/>
            <person name="Pham M."/>
            <person name="Weisz D."/>
            <person name="Mascagni F."/>
            <person name="Usai G."/>
            <person name="Natali L."/>
            <person name="Bassil N."/>
            <person name="Fernandez G.E."/>
            <person name="Lomsadze A."/>
            <person name="Armour M."/>
            <person name="Olukolu B."/>
            <person name="Poorten T."/>
            <person name="Britton C."/>
            <person name="Davik J."/>
            <person name="Ashrafi H."/>
            <person name="Aiden E.L."/>
            <person name="Borodovsky M."/>
            <person name="Worthington M."/>
        </authorList>
    </citation>
    <scope>NUCLEOTIDE SEQUENCE [LARGE SCALE GENOMIC DNA]</scope>
    <source>
        <strain evidence="10">PI 553951</strain>
    </source>
</reference>
<evidence type="ECO:0000256" key="5">
    <source>
        <dbReference type="ARBA" id="ARBA00022827"/>
    </source>
</evidence>
<evidence type="ECO:0000256" key="6">
    <source>
        <dbReference type="PIRSR" id="PIRSR000137-2"/>
    </source>
</evidence>
<proteinExistence type="inferred from homology"/>
<comment type="cofactor">
    <cofactor evidence="1 6">
        <name>FAD</name>
        <dbReference type="ChEBI" id="CHEBI:57692"/>
    </cofactor>
</comment>
<evidence type="ECO:0000313" key="11">
    <source>
        <dbReference type="Proteomes" id="UP001457282"/>
    </source>
</evidence>
<accession>A0AAW1W3L7</accession>
<keyword evidence="7" id="KW-1015">Disulfide bond</keyword>
<dbReference type="PANTHER" id="PTHR45968">
    <property type="entry name" value="OSJNBA0019K04.7 PROTEIN"/>
    <property type="match status" value="1"/>
</dbReference>